<comment type="similarity">
    <text evidence="1">Belongs to the aldehyde dehydrogenase family.</text>
</comment>
<dbReference type="InterPro" id="IPR015590">
    <property type="entry name" value="Aldehyde_DH_dom"/>
</dbReference>
<protein>
    <submittedName>
        <fullName evidence="4">Aldehyde dehydrogenase</fullName>
    </submittedName>
</protein>
<sequence>MAGVLENFIDGEWVEARGERVREILSPVTGEKLAEVPDASAGDVSRAARAAREAQPRWAALSAWERAEVCHAIAGLLEERKEELARQLSLEQGKPYRAEAIPDIEETAENFRVAAEDIKRLETAVIPSQDPNKRILTFREPNGVYACITPWNFPTVIPSELIAPAIAAGNTVVAKPSEWTPISMANLVRVMADAGLPEGVVNLIYGAGEVGERLVTSPDVDCIAFVGSHRTAEKIVRAAGLRRTLIEASGNGPVIVCADADLRRAAKGAVFGGFYCSGQVCCATERVLVDRSVHEDFLQAVVEEARSWKLGDPFEEDTLVGPMNNEPTAAKMDRHLADAVAKGANVVLGGSREEGRPTSLYYRPTVVDGVGTDTLINRDETFGPIVPLIPVSGDEEALAVANDSHLGLQAAVYTSSLKRAFGYLRNLRVGNVVINDSTDYWEALEPFGGAAGTRTGWGRVGGRYSLLEMTDLKTVVLDFGSLEG</sequence>
<dbReference type="InterPro" id="IPR016160">
    <property type="entry name" value="Ald_DH_CS_CYS"/>
</dbReference>
<dbReference type="InterPro" id="IPR016163">
    <property type="entry name" value="Ald_DH_C"/>
</dbReference>
<keyword evidence="2" id="KW-0560">Oxidoreductase</keyword>
<keyword evidence="5" id="KW-1185">Reference proteome</keyword>
<dbReference type="Gene3D" id="3.40.605.10">
    <property type="entry name" value="Aldehyde Dehydrogenase, Chain A, domain 1"/>
    <property type="match status" value="1"/>
</dbReference>
<dbReference type="InterPro" id="IPR016161">
    <property type="entry name" value="Ald_DH/histidinol_DH"/>
</dbReference>
<dbReference type="CDD" id="cd07078">
    <property type="entry name" value="ALDH"/>
    <property type="match status" value="1"/>
</dbReference>
<proteinExistence type="inferred from homology"/>
<dbReference type="InterPro" id="IPR050740">
    <property type="entry name" value="Aldehyde_DH_Superfamily"/>
</dbReference>
<dbReference type="OrthoDB" id="6882680at2"/>
<dbReference type="InterPro" id="IPR016162">
    <property type="entry name" value="Ald_DH_N"/>
</dbReference>
<name>A0A510HEG5_9ACTN</name>
<reference evidence="4" key="1">
    <citation type="journal article" date="2019" name="Microbiol. Resour. Announc.">
        <title>Complete Genome Sequence of Rubrobacter xylanophilus Strain AA3-22, Isolated from Arima Onsen in Japan.</title>
        <authorList>
            <person name="Tomariguchi N."/>
            <person name="Miyazaki K."/>
        </authorList>
    </citation>
    <scope>NUCLEOTIDE SEQUENCE [LARGE SCALE GENOMIC DNA]</scope>
    <source>
        <strain evidence="4">AA3-22</strain>
    </source>
</reference>
<dbReference type="GO" id="GO:0016620">
    <property type="term" value="F:oxidoreductase activity, acting on the aldehyde or oxo group of donors, NAD or NADP as acceptor"/>
    <property type="evidence" value="ECO:0007669"/>
    <property type="project" value="InterPro"/>
</dbReference>
<organism evidence="4 5">
    <name type="scientific">Rubrobacter xylanophilus</name>
    <dbReference type="NCBI Taxonomy" id="49319"/>
    <lineage>
        <taxon>Bacteria</taxon>
        <taxon>Bacillati</taxon>
        <taxon>Actinomycetota</taxon>
        <taxon>Rubrobacteria</taxon>
        <taxon>Rubrobacterales</taxon>
        <taxon>Rubrobacteraceae</taxon>
        <taxon>Rubrobacter</taxon>
    </lineage>
</organism>
<dbReference type="PROSITE" id="PS00070">
    <property type="entry name" value="ALDEHYDE_DEHYDR_CYS"/>
    <property type="match status" value="1"/>
</dbReference>
<feature type="domain" description="Aldehyde dehydrogenase" evidence="3">
    <location>
        <begin position="13"/>
        <end position="475"/>
    </location>
</feature>
<dbReference type="Pfam" id="PF00171">
    <property type="entry name" value="Aldedh"/>
    <property type="match status" value="1"/>
</dbReference>
<evidence type="ECO:0000259" key="3">
    <source>
        <dbReference type="Pfam" id="PF00171"/>
    </source>
</evidence>
<accession>A0A510HEG5</accession>
<dbReference type="FunFam" id="3.40.309.10:FF:000009">
    <property type="entry name" value="Aldehyde dehydrogenase A"/>
    <property type="match status" value="1"/>
</dbReference>
<evidence type="ECO:0000313" key="5">
    <source>
        <dbReference type="Proteomes" id="UP000318065"/>
    </source>
</evidence>
<dbReference type="Gene3D" id="3.40.309.10">
    <property type="entry name" value="Aldehyde Dehydrogenase, Chain A, domain 2"/>
    <property type="match status" value="1"/>
</dbReference>
<gene>
    <name evidence="4" type="ORF">RxyAA322_01800</name>
</gene>
<evidence type="ECO:0000313" key="4">
    <source>
        <dbReference type="EMBL" id="BBL78326.1"/>
    </source>
</evidence>
<dbReference type="PANTHER" id="PTHR43353">
    <property type="entry name" value="SUCCINATE-SEMIALDEHYDE DEHYDROGENASE, MITOCHONDRIAL"/>
    <property type="match status" value="1"/>
</dbReference>
<dbReference type="EMBL" id="AP019791">
    <property type="protein sequence ID" value="BBL78326.1"/>
    <property type="molecule type" value="Genomic_DNA"/>
</dbReference>
<evidence type="ECO:0000256" key="1">
    <source>
        <dbReference type="ARBA" id="ARBA00009986"/>
    </source>
</evidence>
<dbReference type="FunFam" id="3.40.605.10:FF:000007">
    <property type="entry name" value="NAD/NADP-dependent betaine aldehyde dehydrogenase"/>
    <property type="match status" value="1"/>
</dbReference>
<dbReference type="AlphaFoldDB" id="A0A510HEG5"/>
<dbReference type="SUPFAM" id="SSF53720">
    <property type="entry name" value="ALDH-like"/>
    <property type="match status" value="1"/>
</dbReference>
<evidence type="ECO:0000256" key="2">
    <source>
        <dbReference type="ARBA" id="ARBA00023002"/>
    </source>
</evidence>
<dbReference type="Proteomes" id="UP000318065">
    <property type="component" value="Chromosome"/>
</dbReference>
<dbReference type="PANTHER" id="PTHR43353:SF5">
    <property type="entry name" value="SUCCINATE-SEMIALDEHYDE DEHYDROGENASE, MITOCHONDRIAL"/>
    <property type="match status" value="1"/>
</dbReference>